<feature type="transmembrane region" description="Helical" evidence="2">
    <location>
        <begin position="39"/>
        <end position="55"/>
    </location>
</feature>
<dbReference type="InterPro" id="IPR000045">
    <property type="entry name" value="Prepilin_IV_endopep_pep"/>
</dbReference>
<dbReference type="Gene3D" id="1.20.120.1220">
    <property type="match status" value="1"/>
</dbReference>
<dbReference type="PANTHER" id="PTHR30487">
    <property type="entry name" value="TYPE 4 PREPILIN-LIKE PROTEINS LEADER PEPTIDE-PROCESSING ENZYME"/>
    <property type="match status" value="1"/>
</dbReference>
<proteinExistence type="inferred from homology"/>
<comment type="similarity">
    <text evidence="1">Belongs to the peptidase A24 family.</text>
</comment>
<name>A0ABU6J2D0_9BURK</name>
<protein>
    <submittedName>
        <fullName evidence="4">Prepilin peptidase</fullName>
        <ecNumber evidence="4">3.4.23.43</ecNumber>
    </submittedName>
</protein>
<feature type="transmembrane region" description="Helical" evidence="2">
    <location>
        <begin position="67"/>
        <end position="91"/>
    </location>
</feature>
<feature type="domain" description="Prepilin type IV endopeptidase peptidase" evidence="3">
    <location>
        <begin position="16"/>
        <end position="128"/>
    </location>
</feature>
<dbReference type="GO" id="GO:0004190">
    <property type="term" value="F:aspartic-type endopeptidase activity"/>
    <property type="evidence" value="ECO:0007669"/>
    <property type="project" value="UniProtKB-EC"/>
</dbReference>
<dbReference type="InterPro" id="IPR050882">
    <property type="entry name" value="Prepilin_peptidase/N-MTase"/>
</dbReference>
<keyword evidence="5" id="KW-1185">Reference proteome</keyword>
<feature type="transmembrane region" description="Helical" evidence="2">
    <location>
        <begin position="6"/>
        <end position="27"/>
    </location>
</feature>
<accession>A0ABU6J2D0</accession>
<comment type="caution">
    <text evidence="4">The sequence shown here is derived from an EMBL/GenBank/DDBJ whole genome shotgun (WGS) entry which is preliminary data.</text>
</comment>
<dbReference type="Proteomes" id="UP001352263">
    <property type="component" value="Unassembled WGS sequence"/>
</dbReference>
<evidence type="ECO:0000313" key="4">
    <source>
        <dbReference type="EMBL" id="MEC4717769.1"/>
    </source>
</evidence>
<dbReference type="EC" id="3.4.23.43" evidence="4"/>
<evidence type="ECO:0000259" key="3">
    <source>
        <dbReference type="Pfam" id="PF01478"/>
    </source>
</evidence>
<organism evidence="4 5">
    <name type="scientific">Noviherbaspirillum album</name>
    <dbReference type="NCBI Taxonomy" id="3080276"/>
    <lineage>
        <taxon>Bacteria</taxon>
        <taxon>Pseudomonadati</taxon>
        <taxon>Pseudomonadota</taxon>
        <taxon>Betaproteobacteria</taxon>
        <taxon>Burkholderiales</taxon>
        <taxon>Oxalobacteraceae</taxon>
        <taxon>Noviherbaspirillum</taxon>
    </lineage>
</organism>
<dbReference type="RefSeq" id="WP_326504517.1">
    <property type="nucleotide sequence ID" value="NZ_JAWIIV010000001.1"/>
</dbReference>
<sequence length="205" mass="20915">MMDQLNPALIADGVLCLLGAFLAAAVCSDVQCRRIPNKLILAGLCAGCLLNGALPEGNGFLSALPGAAGIGAALAGAAVGFCLMLPMYLLRALGAGDVKLMAMTGAFLGPDMIARVALATFIAGGVLSLLVAIRAGRLRCLADNLRTMLLAGYFKLAMNEMPSASSLPDSAGKMPYGVAIAAGTLVCIALKRGGFELPWFASVFH</sequence>
<keyword evidence="2" id="KW-1133">Transmembrane helix</keyword>
<dbReference type="EMBL" id="JAWIIV010000001">
    <property type="protein sequence ID" value="MEC4717769.1"/>
    <property type="molecule type" value="Genomic_DNA"/>
</dbReference>
<evidence type="ECO:0000313" key="5">
    <source>
        <dbReference type="Proteomes" id="UP001352263"/>
    </source>
</evidence>
<evidence type="ECO:0000256" key="2">
    <source>
        <dbReference type="SAM" id="Phobius"/>
    </source>
</evidence>
<dbReference type="Pfam" id="PF01478">
    <property type="entry name" value="Peptidase_A24"/>
    <property type="match status" value="1"/>
</dbReference>
<keyword evidence="2" id="KW-0472">Membrane</keyword>
<feature type="transmembrane region" description="Helical" evidence="2">
    <location>
        <begin position="112"/>
        <end position="133"/>
    </location>
</feature>
<reference evidence="4 5" key="1">
    <citation type="submission" date="2023-10" db="EMBL/GenBank/DDBJ databases">
        <title>Noviherbaspirillum sp. CPCC 100848 genome assembly.</title>
        <authorList>
            <person name="Li X.Y."/>
            <person name="Fang X.M."/>
        </authorList>
    </citation>
    <scope>NUCLEOTIDE SEQUENCE [LARGE SCALE GENOMIC DNA]</scope>
    <source>
        <strain evidence="4 5">CPCC 100848</strain>
    </source>
</reference>
<keyword evidence="2" id="KW-0812">Transmembrane</keyword>
<dbReference type="PANTHER" id="PTHR30487:SF0">
    <property type="entry name" value="PREPILIN LEADER PEPTIDASE_N-METHYLTRANSFERASE-RELATED"/>
    <property type="match status" value="1"/>
</dbReference>
<gene>
    <name evidence="4" type="ORF">RY831_01275</name>
</gene>
<evidence type="ECO:0000256" key="1">
    <source>
        <dbReference type="ARBA" id="ARBA00005801"/>
    </source>
</evidence>
<keyword evidence="4" id="KW-0378">Hydrolase</keyword>